<dbReference type="SMART" id="SM00220">
    <property type="entry name" value="S_TKc"/>
    <property type="match status" value="1"/>
</dbReference>
<dbReference type="Gene3D" id="1.10.510.10">
    <property type="entry name" value="Transferase(Phosphotransferase) domain 1"/>
    <property type="match status" value="1"/>
</dbReference>
<dbReference type="Pfam" id="PF00069">
    <property type="entry name" value="Pkinase"/>
    <property type="match status" value="1"/>
</dbReference>
<dbReference type="FunFam" id="1.10.510.10:FF:000284">
    <property type="entry name" value="Putative receptor-like serine/threonine-protein kinase"/>
    <property type="match status" value="1"/>
</dbReference>
<dbReference type="SUPFAM" id="SSF52402">
    <property type="entry name" value="Adenine nucleotide alpha hydrolases-like"/>
    <property type="match status" value="1"/>
</dbReference>
<feature type="compositionally biased region" description="Polar residues" evidence="1">
    <location>
        <begin position="179"/>
        <end position="188"/>
    </location>
</feature>
<dbReference type="PANTHER" id="PTHR47987">
    <property type="entry name" value="OS08G0249100 PROTEIN"/>
    <property type="match status" value="1"/>
</dbReference>
<dbReference type="SUPFAM" id="SSF56112">
    <property type="entry name" value="Protein kinase-like (PK-like)"/>
    <property type="match status" value="1"/>
</dbReference>
<dbReference type="PROSITE" id="PS00108">
    <property type="entry name" value="PROTEIN_KINASE_ST"/>
    <property type="match status" value="1"/>
</dbReference>
<keyword evidence="4" id="KW-0418">Kinase</keyword>
<dbReference type="GO" id="GO:0004672">
    <property type="term" value="F:protein kinase activity"/>
    <property type="evidence" value="ECO:0007669"/>
    <property type="project" value="InterPro"/>
</dbReference>
<dbReference type="InterPro" id="IPR008271">
    <property type="entry name" value="Ser/Thr_kinase_AS"/>
</dbReference>
<dbReference type="Proteomes" id="UP000321947">
    <property type="component" value="Unassembled WGS sequence"/>
</dbReference>
<evidence type="ECO:0000256" key="1">
    <source>
        <dbReference type="SAM" id="MobiDB-lite"/>
    </source>
</evidence>
<name>A0A5D3BJR4_CUCMM</name>
<dbReference type="Proteomes" id="UP000321393">
    <property type="component" value="Unassembled WGS sequence"/>
</dbReference>
<feature type="domain" description="Protein kinase" evidence="2">
    <location>
        <begin position="335"/>
        <end position="599"/>
    </location>
</feature>
<gene>
    <name evidence="4" type="ORF">E5676_scaffold123G001110</name>
    <name evidence="3" type="ORF">E6C27_scaffold243G002580</name>
</gene>
<evidence type="ECO:0000313" key="5">
    <source>
        <dbReference type="Proteomes" id="UP000321393"/>
    </source>
</evidence>
<feature type="region of interest" description="Disordered" evidence="1">
    <location>
        <begin position="172"/>
        <end position="202"/>
    </location>
</feature>
<dbReference type="InterPro" id="IPR011009">
    <property type="entry name" value="Kinase-like_dom_sf"/>
</dbReference>
<comment type="caution">
    <text evidence="4">The sequence shown here is derived from an EMBL/GenBank/DDBJ whole genome shotgun (WGS) entry which is preliminary data.</text>
</comment>
<dbReference type="CDD" id="cd00293">
    <property type="entry name" value="USP-like"/>
    <property type="match status" value="1"/>
</dbReference>
<dbReference type="OrthoDB" id="654677at2759"/>
<dbReference type="STRING" id="1194695.A0A5D3BJR4"/>
<evidence type="ECO:0000313" key="3">
    <source>
        <dbReference type="EMBL" id="KAA0045738.1"/>
    </source>
</evidence>
<evidence type="ECO:0000259" key="2">
    <source>
        <dbReference type="PROSITE" id="PS50011"/>
    </source>
</evidence>
<dbReference type="GO" id="GO:0005524">
    <property type="term" value="F:ATP binding"/>
    <property type="evidence" value="ECO:0007669"/>
    <property type="project" value="InterPro"/>
</dbReference>
<dbReference type="PANTHER" id="PTHR47987:SF11">
    <property type="entry name" value="RECEPTOR-LIKE CYTOSOLIC SERINE_THREONINE-PROTEIN KINASE RBK1 ISOFORM X1"/>
    <property type="match status" value="1"/>
</dbReference>
<keyword evidence="4" id="KW-0808">Transferase</keyword>
<dbReference type="FunFam" id="3.30.200.20:FF:000268">
    <property type="entry name" value="probable receptor-like serine/threonine-protein kinase At5g57670"/>
    <property type="match status" value="1"/>
</dbReference>
<feature type="region of interest" description="Disordered" evidence="1">
    <location>
        <begin position="614"/>
        <end position="634"/>
    </location>
</feature>
<dbReference type="AlphaFoldDB" id="A0A5D3BJR4"/>
<dbReference type="Gene3D" id="3.30.200.20">
    <property type="entry name" value="Phosphorylase Kinase, domain 1"/>
    <property type="match status" value="1"/>
</dbReference>
<reference evidence="5 6" key="1">
    <citation type="submission" date="2019-08" db="EMBL/GenBank/DDBJ databases">
        <title>Draft genome sequences of two oriental melons (Cucumis melo L. var makuwa).</title>
        <authorList>
            <person name="Kwon S.-Y."/>
        </authorList>
    </citation>
    <scope>NUCLEOTIDE SEQUENCE [LARGE SCALE GENOMIC DNA]</scope>
    <source>
        <strain evidence="6">cv. Chang Bougi</strain>
        <strain evidence="5">cv. SW 3</strain>
        <tissue evidence="4">Leaf</tissue>
    </source>
</reference>
<dbReference type="EMBL" id="SSTE01014401">
    <property type="protein sequence ID" value="KAA0045738.1"/>
    <property type="molecule type" value="Genomic_DNA"/>
</dbReference>
<protein>
    <submittedName>
        <fullName evidence="4">Serine/threonine-protein kinase</fullName>
    </submittedName>
</protein>
<dbReference type="InterPro" id="IPR000719">
    <property type="entry name" value="Prot_kinase_dom"/>
</dbReference>
<dbReference type="InterPro" id="IPR046958">
    <property type="entry name" value="RBK1/2/STUNTED"/>
</dbReference>
<evidence type="ECO:0000313" key="6">
    <source>
        <dbReference type="Proteomes" id="UP000321947"/>
    </source>
</evidence>
<dbReference type="EMBL" id="SSTD01017674">
    <property type="protein sequence ID" value="TYJ99543.1"/>
    <property type="molecule type" value="Genomic_DNA"/>
</dbReference>
<evidence type="ECO:0000313" key="4">
    <source>
        <dbReference type="EMBL" id="TYJ99543.1"/>
    </source>
</evidence>
<dbReference type="PROSITE" id="PS50011">
    <property type="entry name" value="PROTEIN_KINASE_DOM"/>
    <property type="match status" value="1"/>
</dbReference>
<proteinExistence type="predicted"/>
<organism evidence="4 6">
    <name type="scientific">Cucumis melo var. makuwa</name>
    <name type="common">Oriental melon</name>
    <dbReference type="NCBI Taxonomy" id="1194695"/>
    <lineage>
        <taxon>Eukaryota</taxon>
        <taxon>Viridiplantae</taxon>
        <taxon>Streptophyta</taxon>
        <taxon>Embryophyta</taxon>
        <taxon>Tracheophyta</taxon>
        <taxon>Spermatophyta</taxon>
        <taxon>Magnoliopsida</taxon>
        <taxon>eudicotyledons</taxon>
        <taxon>Gunneridae</taxon>
        <taxon>Pentapetalae</taxon>
        <taxon>rosids</taxon>
        <taxon>fabids</taxon>
        <taxon>Cucurbitales</taxon>
        <taxon>Cucurbitaceae</taxon>
        <taxon>Benincaseae</taxon>
        <taxon>Cucumis</taxon>
    </lineage>
</organism>
<accession>A0A5D3BJR4</accession>
<sequence>MTVDQEDSEAIEEEKKTKKTRKNVLVGIRMNGDSRDLLNWSIVKVADPGDCVIVIYFWNVIFPSCQTDRASKDKPLFDEFLEGYRNLCDVNKVAFIAQIVTGSSVKKTLVRQAKIYAAGAVVLGTSKPCNLGGWSSITRYFVKRLPPTTDVLALNNGKIVFRRSTNDQLTGLSLDPKPSFSQASQSDFDGSETEKSVSYGVGSEDLKDEVDGVVLESKRNCSEPDSPMMMEHSEPGLGWPLLRTTPRISQTSSVHNMSVVQWVMNLPDRSPHRSLSIKGNDPLRSEIPVFVDERAKGSLSSFSEPPEDLKDLLKTNSTTYKWFSPYVLKTSTSHFSSENLIGKGGCNRVYKGILPNGKPVAVKVMNSSKQAWNEFSREVDIMSSLRHKNITPFLGICIVDNKLISVYDFFSKGSLEANLYGRNKEKNILSWEVRFRLAIGIAEGLNYLHDECPRPVVHRDVKTSNILLSDELEPKLSDFGLAIWGPTESSFQIEADVVGTFGYLAPEYFMYGKMSNKIDVYAFGIVLLELLSGRRAISAETSKEQQSLVMWAKPIIESGNVKDIVDPNLEGRFDKEQLQRMVLAATLCIMRASRLRPRISQILKILRGESDTETLPVEDSQSVENGDDEVYPNSSSELHLNLALLDVDDDGGDSFNSVEQTKRLSLEKYFKERWSRSSSFD</sequence>